<evidence type="ECO:0000313" key="10">
    <source>
        <dbReference type="Proteomes" id="UP001280581"/>
    </source>
</evidence>
<keyword evidence="4 5" id="KW-0694">RNA-binding</keyword>
<evidence type="ECO:0000259" key="7">
    <source>
        <dbReference type="PROSITE" id="PS51192"/>
    </source>
</evidence>
<dbReference type="GO" id="GO:0003723">
    <property type="term" value="F:RNA binding"/>
    <property type="evidence" value="ECO:0007669"/>
    <property type="project" value="UniProtKB-UniRule"/>
</dbReference>
<comment type="function">
    <text evidence="5">RNA helicase.</text>
</comment>
<dbReference type="SUPFAM" id="SSF52540">
    <property type="entry name" value="P-loop containing nucleoside triphosphate hydrolases"/>
    <property type="match status" value="1"/>
</dbReference>
<dbReference type="InterPro" id="IPR014001">
    <property type="entry name" value="Helicase_ATP-bd"/>
</dbReference>
<dbReference type="CDD" id="cd17956">
    <property type="entry name" value="DEADc_DDX51"/>
    <property type="match status" value="1"/>
</dbReference>
<feature type="compositionally biased region" description="Acidic residues" evidence="6">
    <location>
        <begin position="576"/>
        <end position="606"/>
    </location>
</feature>
<comment type="catalytic activity">
    <reaction evidence="5">
        <text>ATP + H2O = ADP + phosphate + H(+)</text>
        <dbReference type="Rhea" id="RHEA:13065"/>
        <dbReference type="ChEBI" id="CHEBI:15377"/>
        <dbReference type="ChEBI" id="CHEBI:15378"/>
        <dbReference type="ChEBI" id="CHEBI:30616"/>
        <dbReference type="ChEBI" id="CHEBI:43474"/>
        <dbReference type="ChEBI" id="CHEBI:456216"/>
        <dbReference type="EC" id="3.6.4.13"/>
    </reaction>
</comment>
<dbReference type="InterPro" id="IPR011545">
    <property type="entry name" value="DEAD/DEAH_box_helicase_dom"/>
</dbReference>
<accession>A0AAN6RJE5</accession>
<feature type="compositionally biased region" description="Polar residues" evidence="6">
    <location>
        <begin position="94"/>
        <end position="108"/>
    </location>
</feature>
<keyword evidence="1 5" id="KW-0547">Nucleotide-binding</keyword>
<evidence type="ECO:0000313" key="9">
    <source>
        <dbReference type="EMBL" id="KAK3209437.1"/>
    </source>
</evidence>
<gene>
    <name evidence="9" type="ORF">GRF29_69g1781343</name>
</gene>
<evidence type="ECO:0000259" key="8">
    <source>
        <dbReference type="PROSITE" id="PS51194"/>
    </source>
</evidence>
<feature type="compositionally biased region" description="Polar residues" evidence="6">
    <location>
        <begin position="74"/>
        <end position="84"/>
    </location>
</feature>
<dbReference type="GO" id="GO:0016787">
    <property type="term" value="F:hydrolase activity"/>
    <property type="evidence" value="ECO:0007669"/>
    <property type="project" value="UniProtKB-KW"/>
</dbReference>
<dbReference type="EMBL" id="WVTA01000006">
    <property type="protein sequence ID" value="KAK3209437.1"/>
    <property type="molecule type" value="Genomic_DNA"/>
</dbReference>
<dbReference type="CDD" id="cd18787">
    <property type="entry name" value="SF2_C_DEAD"/>
    <property type="match status" value="1"/>
</dbReference>
<evidence type="ECO:0000256" key="6">
    <source>
        <dbReference type="SAM" id="MobiDB-lite"/>
    </source>
</evidence>
<evidence type="ECO:0000256" key="4">
    <source>
        <dbReference type="ARBA" id="ARBA00022884"/>
    </source>
</evidence>
<dbReference type="SMART" id="SM00487">
    <property type="entry name" value="DEXDc"/>
    <property type="match status" value="1"/>
</dbReference>
<keyword evidence="2 5" id="KW-0378">Hydrolase</keyword>
<dbReference type="Proteomes" id="UP001280581">
    <property type="component" value="Unassembled WGS sequence"/>
</dbReference>
<dbReference type="PROSITE" id="PS51194">
    <property type="entry name" value="HELICASE_CTER"/>
    <property type="match status" value="1"/>
</dbReference>
<name>A0AAN6RJE5_9PLEO</name>
<keyword evidence="3 5" id="KW-0067">ATP-binding</keyword>
<comment type="caution">
    <text evidence="9">The sequence shown here is derived from an EMBL/GenBank/DDBJ whole genome shotgun (WGS) entry which is preliminary data.</text>
</comment>
<dbReference type="AlphaFoldDB" id="A0AAN6RJE5"/>
<feature type="domain" description="Helicase ATP-binding" evidence="7">
    <location>
        <begin position="255"/>
        <end position="507"/>
    </location>
</feature>
<evidence type="ECO:0000256" key="2">
    <source>
        <dbReference type="ARBA" id="ARBA00022801"/>
    </source>
</evidence>
<dbReference type="InterPro" id="IPR027417">
    <property type="entry name" value="P-loop_NTPase"/>
</dbReference>
<dbReference type="EC" id="3.6.4.13" evidence="5"/>
<feature type="domain" description="Helicase C-terminal" evidence="8">
    <location>
        <begin position="619"/>
        <end position="772"/>
    </location>
</feature>
<dbReference type="Gene3D" id="3.40.50.300">
    <property type="entry name" value="P-loop containing nucleotide triphosphate hydrolases"/>
    <property type="match status" value="2"/>
</dbReference>
<keyword evidence="5" id="KW-0347">Helicase</keyword>
<feature type="region of interest" description="Disordered" evidence="6">
    <location>
        <begin position="565"/>
        <end position="622"/>
    </location>
</feature>
<keyword evidence="10" id="KW-1185">Reference proteome</keyword>
<dbReference type="PROSITE" id="PS51192">
    <property type="entry name" value="HELICASE_ATP_BIND_1"/>
    <property type="match status" value="1"/>
</dbReference>
<dbReference type="PANTHER" id="PTHR24031">
    <property type="entry name" value="RNA HELICASE"/>
    <property type="match status" value="1"/>
</dbReference>
<reference evidence="9 10" key="1">
    <citation type="submission" date="2021-02" db="EMBL/GenBank/DDBJ databases">
        <title>Genome assembly of Pseudopithomyces chartarum.</title>
        <authorList>
            <person name="Jauregui R."/>
            <person name="Singh J."/>
            <person name="Voisey C."/>
        </authorList>
    </citation>
    <scope>NUCLEOTIDE SEQUENCE [LARGE SCALE GENOMIC DNA]</scope>
    <source>
        <strain evidence="9 10">AGR01</strain>
    </source>
</reference>
<sequence length="795" mass="86351">MAPGFGGTQRWEPPKAATPAKSTPTNTSATPTFGATQRWEPPKASTPAKPTPTRAFGSSGFGGVRRWEPPEVSTPANPAPTQAPRSHAKESPKPTASAQASSHSGTHSIDTEVPGKSLKKPKKRKRDPEAQAEVAQEDDGTTPKKHKAVLSKFEKASRKAKQAQPEPENEPEEKPEVILRDLQPLPQPAPVPEPVFKPTFSVLPTWLAQPSTVETSKRVPFEELGVEASFVKKLKKHGYNDALAVQSALLPMLQPGDKQHQGDICVSARTGSGKTLAYMLPIVEALKDRTTHELSAIIVVPTRQLVDQALQTAQELCAGTKISVGTAVGSVPLATEQKRMVERRMQFDPRGAAVPQEESMLQNETGFVHNRTPLNDLAELPTHHTYQYNSTVDILICTPGRLVEHIGSTVGFALHSVKWLVIDEADQLLNQNFQGWCRVLMDALHGETPEDMMSAQDQLRRKSQLTGGGLIPPCPSTSSITKVILSATMEKDLTKLGALKLRRPKLVSVQDELEQQLTATDGDGFDLPPTLDEFAVPVGDGKKKPLYLLYLLLTNIFSSSSESAHKEKIDASDPSDASESDSDSDSDSDSSSDSDSDSSSDSDSDSSSDSGSSRGSETIAEPSIAEHKNRVLIFTKSNESASRLSHLLSVLEPSFKEYLRAMAPSSTAKASKKLLRAFSSGSVKILIASDAASRGLDIPDISHVINYDIPPSHTSYVHRVGRTARAGKAGEAWTLVTKTEAGWFWNQLAKGDNVRRGEKKIKRVEWKERSVEYNRRRTYEAALVELQGAVEGNDG</sequence>
<dbReference type="SMART" id="SM00490">
    <property type="entry name" value="HELICc"/>
    <property type="match status" value="1"/>
</dbReference>
<proteinExistence type="inferred from homology"/>
<evidence type="ECO:0000256" key="3">
    <source>
        <dbReference type="ARBA" id="ARBA00022840"/>
    </source>
</evidence>
<protein>
    <recommendedName>
        <fullName evidence="5">ATP-dependent RNA helicase</fullName>
        <ecNumber evidence="5">3.6.4.13</ecNumber>
    </recommendedName>
</protein>
<organism evidence="9 10">
    <name type="scientific">Pseudopithomyces chartarum</name>
    <dbReference type="NCBI Taxonomy" id="1892770"/>
    <lineage>
        <taxon>Eukaryota</taxon>
        <taxon>Fungi</taxon>
        <taxon>Dikarya</taxon>
        <taxon>Ascomycota</taxon>
        <taxon>Pezizomycotina</taxon>
        <taxon>Dothideomycetes</taxon>
        <taxon>Pleosporomycetidae</taxon>
        <taxon>Pleosporales</taxon>
        <taxon>Massarineae</taxon>
        <taxon>Didymosphaeriaceae</taxon>
        <taxon>Pseudopithomyces</taxon>
    </lineage>
</organism>
<evidence type="ECO:0000256" key="1">
    <source>
        <dbReference type="ARBA" id="ARBA00022741"/>
    </source>
</evidence>
<dbReference type="GO" id="GO:0005524">
    <property type="term" value="F:ATP binding"/>
    <property type="evidence" value="ECO:0007669"/>
    <property type="project" value="UniProtKB-UniRule"/>
</dbReference>
<comment type="domain">
    <text evidence="5">The Q motif is unique to and characteristic of the DEAD box family of RNA helicases and controls ATP binding and hydrolysis.</text>
</comment>
<dbReference type="Pfam" id="PF00270">
    <property type="entry name" value="DEAD"/>
    <property type="match status" value="2"/>
</dbReference>
<dbReference type="InterPro" id="IPR001650">
    <property type="entry name" value="Helicase_C-like"/>
</dbReference>
<comment type="similarity">
    <text evidence="5">Belongs to the DEAD box helicase family.</text>
</comment>
<feature type="region of interest" description="Disordered" evidence="6">
    <location>
        <begin position="1"/>
        <end position="175"/>
    </location>
</feature>
<dbReference type="GO" id="GO:0003724">
    <property type="term" value="F:RNA helicase activity"/>
    <property type="evidence" value="ECO:0007669"/>
    <property type="project" value="UniProtKB-EC"/>
</dbReference>
<feature type="compositionally biased region" description="Low complexity" evidence="6">
    <location>
        <begin position="42"/>
        <end position="53"/>
    </location>
</feature>
<evidence type="ECO:0000256" key="5">
    <source>
        <dbReference type="RuleBase" id="RU365068"/>
    </source>
</evidence>
<feature type="compositionally biased region" description="Low complexity" evidence="6">
    <location>
        <begin position="14"/>
        <end position="32"/>
    </location>
</feature>
<dbReference type="Pfam" id="PF00271">
    <property type="entry name" value="Helicase_C"/>
    <property type="match status" value="1"/>
</dbReference>